<proteinExistence type="inferred from homology"/>
<evidence type="ECO:0000256" key="1">
    <source>
        <dbReference type="ARBA" id="ARBA00004191"/>
    </source>
</evidence>
<dbReference type="PANTHER" id="PTHR11552:SF138">
    <property type="entry name" value="DEHYDROGENASE PKFF-RELATED"/>
    <property type="match status" value="1"/>
</dbReference>
<comment type="similarity">
    <text evidence="3 9">Belongs to the GMC oxidoreductase family.</text>
</comment>
<gene>
    <name evidence="13" type="ORF">PMG11_06510</name>
</gene>
<keyword evidence="4" id="KW-0963">Cytoplasm</keyword>
<dbReference type="Pfam" id="PF05199">
    <property type="entry name" value="GMC_oxred_C"/>
    <property type="match status" value="1"/>
</dbReference>
<evidence type="ECO:0000313" key="14">
    <source>
        <dbReference type="Proteomes" id="UP000042958"/>
    </source>
</evidence>
<evidence type="ECO:0000256" key="7">
    <source>
        <dbReference type="PIRSR" id="PIRSR000137-1"/>
    </source>
</evidence>
<dbReference type="PROSITE" id="PS00623">
    <property type="entry name" value="GMC_OXRED_1"/>
    <property type="match status" value="1"/>
</dbReference>
<feature type="domain" description="Glucose-methanol-choline oxidoreductase N-terminal" evidence="12">
    <location>
        <begin position="316"/>
        <end position="330"/>
    </location>
</feature>
<dbReference type="GO" id="GO:0005737">
    <property type="term" value="C:cytoplasm"/>
    <property type="evidence" value="ECO:0007669"/>
    <property type="project" value="UniProtKB-SubCell"/>
</dbReference>
<comment type="subcellular location">
    <subcellularLocation>
        <location evidence="2">Cytoplasm</location>
    </subcellularLocation>
    <subcellularLocation>
        <location evidence="1">Secreted</location>
        <location evidence="1">Cell wall</location>
    </subcellularLocation>
</comment>
<evidence type="ECO:0000256" key="4">
    <source>
        <dbReference type="ARBA" id="ARBA00022490"/>
    </source>
</evidence>
<evidence type="ECO:0000313" key="13">
    <source>
        <dbReference type="EMBL" id="CEJ57831.1"/>
    </source>
</evidence>
<dbReference type="PANTHER" id="PTHR11552">
    <property type="entry name" value="GLUCOSE-METHANOL-CHOLINE GMC OXIDOREDUCTASE"/>
    <property type="match status" value="1"/>
</dbReference>
<evidence type="ECO:0000256" key="6">
    <source>
        <dbReference type="ARBA" id="ARBA00023180"/>
    </source>
</evidence>
<keyword evidence="9" id="KW-0285">Flavoprotein</keyword>
<dbReference type="OrthoDB" id="269227at2759"/>
<dbReference type="PROSITE" id="PS00624">
    <property type="entry name" value="GMC_OXRED_2"/>
    <property type="match status" value="1"/>
</dbReference>
<evidence type="ECO:0000256" key="5">
    <source>
        <dbReference type="ARBA" id="ARBA00022512"/>
    </source>
</evidence>
<feature type="chain" id="PRO_5002522896" description="Glucose-methanol-choline oxidoreductase N-terminal domain-containing protein" evidence="10">
    <location>
        <begin position="24"/>
        <end position="617"/>
    </location>
</feature>
<dbReference type="EMBL" id="CDHK01000005">
    <property type="protein sequence ID" value="CEJ57831.1"/>
    <property type="molecule type" value="Genomic_DNA"/>
</dbReference>
<dbReference type="GO" id="GO:0044550">
    <property type="term" value="P:secondary metabolite biosynthetic process"/>
    <property type="evidence" value="ECO:0007669"/>
    <property type="project" value="TreeGrafter"/>
</dbReference>
<dbReference type="Gene3D" id="3.30.560.10">
    <property type="entry name" value="Glucose Oxidase, domain 3"/>
    <property type="match status" value="1"/>
</dbReference>
<keyword evidence="8 9" id="KW-0274">FAD</keyword>
<dbReference type="Pfam" id="PF00732">
    <property type="entry name" value="GMC_oxred_N"/>
    <property type="match status" value="1"/>
</dbReference>
<dbReference type="Gene3D" id="3.50.50.60">
    <property type="entry name" value="FAD/NAD(P)-binding domain"/>
    <property type="match status" value="1"/>
</dbReference>
<evidence type="ECO:0000256" key="10">
    <source>
        <dbReference type="SAM" id="SignalP"/>
    </source>
</evidence>
<dbReference type="SUPFAM" id="SSF51905">
    <property type="entry name" value="FAD/NAD(P)-binding domain"/>
    <property type="match status" value="1"/>
</dbReference>
<comment type="cofactor">
    <cofactor evidence="8">
        <name>FAD</name>
        <dbReference type="ChEBI" id="CHEBI:57692"/>
    </cofactor>
</comment>
<dbReference type="SUPFAM" id="SSF54373">
    <property type="entry name" value="FAD-linked reductases, C-terminal domain"/>
    <property type="match status" value="1"/>
</dbReference>
<dbReference type="InterPro" id="IPR007867">
    <property type="entry name" value="GMC_OxRtase_C"/>
</dbReference>
<accession>A0A0F7TPQ3</accession>
<feature type="binding site" evidence="8">
    <location>
        <begin position="597"/>
        <end position="598"/>
    </location>
    <ligand>
        <name>FAD</name>
        <dbReference type="ChEBI" id="CHEBI:57692"/>
    </ligand>
</feature>
<keyword evidence="14" id="KW-1185">Reference proteome</keyword>
<sequence>MLFFAKLRLLASTLFAALDGLTSLPLRAQLQNAFNGWSSPPWDATYDYVVIGGGTAGITVASRLAQNGFHVALVEAGGYYEWIHPISKIPGAATIGIGASISTASSVDWKFVAENVRGANYRDIHYPRGKCLGGSTALNFMIYQRPSKGAMDRWAELVDDPSYTFENTWKYFKRTVFFTGPTSRSGCVRTPYNESSFEDSGEPLQVSYPQYAMPFSSWVRRALTSIGIQEAEDFNSGSLMGHQFCSMTVRPKDQSRSSSETAFLQSPRNMEMLSIYENTLAKKILFDWGDRAHGVRVHGMWDYTLWARREVILSAGAFHSPQLLMLSGIGPAKILHEHGIKPIVTLPGVGQNMWDHIFFGPSYRVTVDSFSGMVQSPTRLAAQIAAYLFSHEGMLTNPSTDYLAFEKLPDVSRYSLTNQEEEILSWFPKDWPEIEYLAASAFVGNFSDPFFQQPRDGEYASIVASIVAPTSRGNVTLRSGNAADLPIINPNWLDTEIDQKLAVAAYRRMRDMFRSPAMKPILVGPEYFPGPETQSDEEILDVIKNTLMTIYHASCTCKMGTRTDSMAVVDHRARVFGVTGLRVVDASAFPFLPPGHPQSVVYMLAEKIAADIIEPWA</sequence>
<feature type="domain" description="Glucose-methanol-choline oxidoreductase N-terminal" evidence="11">
    <location>
        <begin position="129"/>
        <end position="152"/>
    </location>
</feature>
<evidence type="ECO:0000259" key="12">
    <source>
        <dbReference type="PROSITE" id="PS00624"/>
    </source>
</evidence>
<reference evidence="14" key="1">
    <citation type="journal article" date="2015" name="Genome Announc.">
        <title>Draft genome sequence of the fungus Penicillium brasilianum MG11.</title>
        <authorList>
            <person name="Horn F."/>
            <person name="Linde J."/>
            <person name="Mattern D.J."/>
            <person name="Walther G."/>
            <person name="Guthke R."/>
            <person name="Brakhage A.A."/>
            <person name="Valiante V."/>
        </authorList>
    </citation>
    <scope>NUCLEOTIDE SEQUENCE [LARGE SCALE GENOMIC DNA]</scope>
    <source>
        <strain evidence="14">MG11</strain>
    </source>
</reference>
<dbReference type="Proteomes" id="UP000042958">
    <property type="component" value="Unassembled WGS sequence"/>
</dbReference>
<keyword evidence="10" id="KW-0732">Signal</keyword>
<evidence type="ECO:0000256" key="2">
    <source>
        <dbReference type="ARBA" id="ARBA00004496"/>
    </source>
</evidence>
<dbReference type="AlphaFoldDB" id="A0A0F7TPQ3"/>
<dbReference type="PIRSF" id="PIRSF000137">
    <property type="entry name" value="Alcohol_oxidase"/>
    <property type="match status" value="1"/>
</dbReference>
<feature type="active site" description="Proton donor" evidence="7">
    <location>
        <position position="552"/>
    </location>
</feature>
<dbReference type="GO" id="GO:0016614">
    <property type="term" value="F:oxidoreductase activity, acting on CH-OH group of donors"/>
    <property type="evidence" value="ECO:0007669"/>
    <property type="project" value="InterPro"/>
</dbReference>
<dbReference type="GO" id="GO:0050660">
    <property type="term" value="F:flavin adenine dinucleotide binding"/>
    <property type="evidence" value="ECO:0007669"/>
    <property type="project" value="InterPro"/>
</dbReference>
<keyword evidence="5" id="KW-0964">Secreted</keyword>
<dbReference type="STRING" id="104259.A0A0F7TPQ3"/>
<protein>
    <recommendedName>
        <fullName evidence="11 12">Glucose-methanol-choline oxidoreductase N-terminal domain-containing protein</fullName>
    </recommendedName>
</protein>
<feature type="active site" description="Proton acceptor" evidence="7">
    <location>
        <position position="596"/>
    </location>
</feature>
<feature type="signal peptide" evidence="10">
    <location>
        <begin position="1"/>
        <end position="23"/>
    </location>
</feature>
<dbReference type="InterPro" id="IPR012132">
    <property type="entry name" value="GMC_OxRdtase"/>
</dbReference>
<keyword evidence="6" id="KW-0325">Glycoprotein</keyword>
<evidence type="ECO:0000256" key="9">
    <source>
        <dbReference type="RuleBase" id="RU003968"/>
    </source>
</evidence>
<keyword evidence="5" id="KW-0134">Cell wall</keyword>
<name>A0A0F7TPQ3_PENBI</name>
<evidence type="ECO:0000256" key="3">
    <source>
        <dbReference type="ARBA" id="ARBA00010790"/>
    </source>
</evidence>
<evidence type="ECO:0000256" key="8">
    <source>
        <dbReference type="PIRSR" id="PIRSR000137-2"/>
    </source>
</evidence>
<dbReference type="InterPro" id="IPR000172">
    <property type="entry name" value="GMC_OxRdtase_N"/>
</dbReference>
<dbReference type="InterPro" id="IPR036188">
    <property type="entry name" value="FAD/NAD-bd_sf"/>
</dbReference>
<evidence type="ECO:0000259" key="11">
    <source>
        <dbReference type="PROSITE" id="PS00623"/>
    </source>
</evidence>
<organism evidence="13 14">
    <name type="scientific">Penicillium brasilianum</name>
    <dbReference type="NCBI Taxonomy" id="104259"/>
    <lineage>
        <taxon>Eukaryota</taxon>
        <taxon>Fungi</taxon>
        <taxon>Dikarya</taxon>
        <taxon>Ascomycota</taxon>
        <taxon>Pezizomycotina</taxon>
        <taxon>Eurotiomycetes</taxon>
        <taxon>Eurotiomycetidae</taxon>
        <taxon>Eurotiales</taxon>
        <taxon>Aspergillaceae</taxon>
        <taxon>Penicillium</taxon>
    </lineage>
</organism>